<keyword evidence="1" id="KW-0175">Coiled coil</keyword>
<accession>A0ABT0CCX4</accession>
<evidence type="ECO:0000313" key="3">
    <source>
        <dbReference type="EMBL" id="MCJ2543615.1"/>
    </source>
</evidence>
<dbReference type="Gene3D" id="3.90.1570.10">
    <property type="entry name" value="tt1808, chain A"/>
    <property type="match status" value="1"/>
</dbReference>
<dbReference type="InterPro" id="IPR012296">
    <property type="entry name" value="Nuclease_put_TT1808"/>
</dbReference>
<dbReference type="InterPro" id="IPR011335">
    <property type="entry name" value="Restrct_endonuc-II-like"/>
</dbReference>
<evidence type="ECO:0000259" key="2">
    <source>
        <dbReference type="Pfam" id="PF05685"/>
    </source>
</evidence>
<keyword evidence="3" id="KW-0540">Nuclease</keyword>
<dbReference type="SUPFAM" id="SSF52980">
    <property type="entry name" value="Restriction endonuclease-like"/>
    <property type="match status" value="1"/>
</dbReference>
<dbReference type="Pfam" id="PF05685">
    <property type="entry name" value="Uma2"/>
    <property type="match status" value="1"/>
</dbReference>
<protein>
    <submittedName>
        <fullName evidence="3">Uma2 family endonuclease</fullName>
    </submittedName>
</protein>
<keyword evidence="4" id="KW-1185">Reference proteome</keyword>
<dbReference type="RefSeq" id="WP_279611462.1">
    <property type="nucleotide sequence ID" value="NZ_JAFIRA010000032.1"/>
</dbReference>
<dbReference type="GO" id="GO:0004519">
    <property type="term" value="F:endonuclease activity"/>
    <property type="evidence" value="ECO:0007669"/>
    <property type="project" value="UniProtKB-KW"/>
</dbReference>
<proteinExistence type="predicted"/>
<organism evidence="3 4">
    <name type="scientific">Thermostichus vulcanus str. 'Rupite'</name>
    <dbReference type="NCBI Taxonomy" id="2813851"/>
    <lineage>
        <taxon>Bacteria</taxon>
        <taxon>Bacillati</taxon>
        <taxon>Cyanobacteriota</taxon>
        <taxon>Cyanophyceae</taxon>
        <taxon>Thermostichales</taxon>
        <taxon>Thermostichaceae</taxon>
        <taxon>Thermostichus</taxon>
    </lineage>
</organism>
<keyword evidence="3" id="KW-0255">Endonuclease</keyword>
<dbReference type="PANTHER" id="PTHR33352">
    <property type="entry name" value="SLR1095 PROTEIN"/>
    <property type="match status" value="1"/>
</dbReference>
<dbReference type="CDD" id="cd06260">
    <property type="entry name" value="DUF820-like"/>
    <property type="match status" value="1"/>
</dbReference>
<gene>
    <name evidence="3" type="ORF">JX360_11980</name>
</gene>
<feature type="coiled-coil region" evidence="1">
    <location>
        <begin position="207"/>
        <end position="273"/>
    </location>
</feature>
<dbReference type="InterPro" id="IPR008538">
    <property type="entry name" value="Uma2"/>
</dbReference>
<sequence length="282" mass="32459">MQVQDKPLSLPTPITAEQLAEQMPSAKGLLSDEPEMESSLHAAQMLLLVSILEWLWLGREDYFIGYNLTIYFNREQLKTKDFRGPDFFLVKNVVQWPRPSWVVWEEGGRYPDLIIELLSDSTAQTDRTTKKEIYQNIFRTPEYFWFSPESLEFAGWRLQGSHYQEIPANEQGWRWSEALGLYLGIHDRKLRYFGPEGELIPTPAEAALQERQKFVQAQQQAVQAQQQAAQAQQQAAQAQQQAAQAQQQAAQAQQQAELERQKAERLAAHLRSLGVDPETLWS</sequence>
<dbReference type="EMBL" id="JAFIRA010000032">
    <property type="protein sequence ID" value="MCJ2543615.1"/>
    <property type="molecule type" value="Genomic_DNA"/>
</dbReference>
<dbReference type="PANTHER" id="PTHR33352:SF3">
    <property type="entry name" value="SLR1612 PROTEIN"/>
    <property type="match status" value="1"/>
</dbReference>
<keyword evidence="3" id="KW-0378">Hydrolase</keyword>
<comment type="caution">
    <text evidence="3">The sequence shown here is derived from an EMBL/GenBank/DDBJ whole genome shotgun (WGS) entry which is preliminary data.</text>
</comment>
<name>A0ABT0CCX4_THEVL</name>
<evidence type="ECO:0000256" key="1">
    <source>
        <dbReference type="SAM" id="Coils"/>
    </source>
</evidence>
<dbReference type="Proteomes" id="UP000830835">
    <property type="component" value="Unassembled WGS sequence"/>
</dbReference>
<evidence type="ECO:0000313" key="4">
    <source>
        <dbReference type="Proteomes" id="UP000830835"/>
    </source>
</evidence>
<feature type="domain" description="Putative restriction endonuclease" evidence="2">
    <location>
        <begin position="37"/>
        <end position="182"/>
    </location>
</feature>
<reference evidence="3" key="1">
    <citation type="submission" date="2021-02" db="EMBL/GenBank/DDBJ databases">
        <title>The CRISPR/cas machinery reduction and long-range gene transfer in the hot spring cyanobacterium Synechococcus.</title>
        <authorList>
            <person name="Dvorak P."/>
            <person name="Jahodarova E."/>
            <person name="Hasler P."/>
            <person name="Poulickova A."/>
        </authorList>
    </citation>
    <scope>NUCLEOTIDE SEQUENCE</scope>
    <source>
        <strain evidence="3">Rupite</strain>
    </source>
</reference>